<dbReference type="SUPFAM" id="SSF52080">
    <property type="entry name" value="Ribosomal proteins L15p and L18e"/>
    <property type="match status" value="1"/>
</dbReference>
<feature type="domain" description="Large ribosomal subunit protein uL15/eL18" evidence="5">
    <location>
        <begin position="80"/>
        <end position="145"/>
    </location>
</feature>
<evidence type="ECO:0000313" key="6">
    <source>
        <dbReference type="EMBL" id="VAX37174.1"/>
    </source>
</evidence>
<reference evidence="6" key="1">
    <citation type="submission" date="2018-06" db="EMBL/GenBank/DDBJ databases">
        <authorList>
            <person name="Zhirakovskaya E."/>
        </authorList>
    </citation>
    <scope>NUCLEOTIDE SEQUENCE</scope>
</reference>
<feature type="compositionally biased region" description="Basic residues" evidence="4">
    <location>
        <begin position="10"/>
        <end position="20"/>
    </location>
</feature>
<dbReference type="Pfam" id="PF00828">
    <property type="entry name" value="Ribosomal_L27A"/>
    <property type="match status" value="1"/>
</dbReference>
<dbReference type="InterPro" id="IPR005749">
    <property type="entry name" value="Ribosomal_uL15_bac-type"/>
</dbReference>
<organism evidence="6">
    <name type="scientific">hydrothermal vent metagenome</name>
    <dbReference type="NCBI Taxonomy" id="652676"/>
    <lineage>
        <taxon>unclassified sequences</taxon>
        <taxon>metagenomes</taxon>
        <taxon>ecological metagenomes</taxon>
    </lineage>
</organism>
<gene>
    <name evidence="6" type="ORF">MNBD_UNCLBAC01-780</name>
</gene>
<dbReference type="PANTHER" id="PTHR12934:SF11">
    <property type="entry name" value="LARGE RIBOSOMAL SUBUNIT PROTEIN UL15M"/>
    <property type="match status" value="1"/>
</dbReference>
<dbReference type="AlphaFoldDB" id="A0A3B1DM73"/>
<dbReference type="InterPro" id="IPR036227">
    <property type="entry name" value="Ribosomal_uL15/eL18_sf"/>
</dbReference>
<dbReference type="InterPro" id="IPR030878">
    <property type="entry name" value="Ribosomal_uL15"/>
</dbReference>
<dbReference type="EMBL" id="UOGJ01000120">
    <property type="protein sequence ID" value="VAX37174.1"/>
    <property type="molecule type" value="Genomic_DNA"/>
</dbReference>
<accession>A0A3B1DM73</accession>
<evidence type="ECO:0000259" key="5">
    <source>
        <dbReference type="Pfam" id="PF00828"/>
    </source>
</evidence>
<comment type="similarity">
    <text evidence="1">Belongs to the universal ribosomal protein uL15 family.</text>
</comment>
<proteinExistence type="inferred from homology"/>
<dbReference type="GO" id="GO:0006412">
    <property type="term" value="P:translation"/>
    <property type="evidence" value="ECO:0007669"/>
    <property type="project" value="InterPro"/>
</dbReference>
<protein>
    <submittedName>
        <fullName evidence="6">LSU ribosomal protein L15p (L27Ae)</fullName>
    </submittedName>
</protein>
<dbReference type="NCBIfam" id="TIGR01071">
    <property type="entry name" value="rplO_bact"/>
    <property type="match status" value="1"/>
</dbReference>
<feature type="compositionally biased region" description="Gly residues" evidence="4">
    <location>
        <begin position="21"/>
        <end position="35"/>
    </location>
</feature>
<dbReference type="GO" id="GO:0003735">
    <property type="term" value="F:structural constituent of ribosome"/>
    <property type="evidence" value="ECO:0007669"/>
    <property type="project" value="InterPro"/>
</dbReference>
<dbReference type="InterPro" id="IPR021131">
    <property type="entry name" value="Ribosomal_uL15/eL18"/>
</dbReference>
<dbReference type="Gene3D" id="3.100.10.10">
    <property type="match status" value="1"/>
</dbReference>
<sequence>MQLNELKSPKGSRKRKKIVGRGRGSGLGKTSGRGENGQKSRATGRCIVGSSEGGQMPLIRRLPKVGFRSHRPILNQIIKLDVLNNLDAGTVVNAEMLKEKGLIKSRNKPFKILGNGSIEKSLTIQVKSISKTAEKKIISAGGKVEKI</sequence>
<dbReference type="HAMAP" id="MF_01341">
    <property type="entry name" value="Ribosomal_uL15"/>
    <property type="match status" value="1"/>
</dbReference>
<dbReference type="PROSITE" id="PS00475">
    <property type="entry name" value="RIBOSOMAL_L15"/>
    <property type="match status" value="1"/>
</dbReference>
<keyword evidence="2 6" id="KW-0689">Ribosomal protein</keyword>
<keyword evidence="3" id="KW-0687">Ribonucleoprotein</keyword>
<evidence type="ECO:0000256" key="1">
    <source>
        <dbReference type="ARBA" id="ARBA00007320"/>
    </source>
</evidence>
<name>A0A3B1DM73_9ZZZZ</name>
<feature type="region of interest" description="Disordered" evidence="4">
    <location>
        <begin position="1"/>
        <end position="50"/>
    </location>
</feature>
<dbReference type="PANTHER" id="PTHR12934">
    <property type="entry name" value="50S RIBOSOMAL PROTEIN L15"/>
    <property type="match status" value="1"/>
</dbReference>
<dbReference type="InterPro" id="IPR001196">
    <property type="entry name" value="Ribosomal_uL15_CS"/>
</dbReference>
<evidence type="ECO:0000256" key="2">
    <source>
        <dbReference type="ARBA" id="ARBA00022980"/>
    </source>
</evidence>
<evidence type="ECO:0000256" key="3">
    <source>
        <dbReference type="ARBA" id="ARBA00023274"/>
    </source>
</evidence>
<evidence type="ECO:0000256" key="4">
    <source>
        <dbReference type="SAM" id="MobiDB-lite"/>
    </source>
</evidence>
<dbReference type="GO" id="GO:0022625">
    <property type="term" value="C:cytosolic large ribosomal subunit"/>
    <property type="evidence" value="ECO:0007669"/>
    <property type="project" value="TreeGrafter"/>
</dbReference>